<dbReference type="RefSeq" id="WP_382437107.1">
    <property type="nucleotide sequence ID" value="NZ_JBHSGQ010000027.1"/>
</dbReference>
<evidence type="ECO:0000313" key="2">
    <source>
        <dbReference type="EMBL" id="MFC4726547.1"/>
    </source>
</evidence>
<dbReference type="EMBL" id="JBHSGQ010000027">
    <property type="protein sequence ID" value="MFC4726547.1"/>
    <property type="molecule type" value="Genomic_DNA"/>
</dbReference>
<dbReference type="PANTHER" id="PTHR46564">
    <property type="entry name" value="TRANSPOSASE"/>
    <property type="match status" value="1"/>
</dbReference>
<name>A0ABV9NDT7_9PROT</name>
<reference evidence="3" key="1">
    <citation type="journal article" date="2019" name="Int. J. Syst. Evol. Microbiol.">
        <title>The Global Catalogue of Microorganisms (GCM) 10K type strain sequencing project: providing services to taxonomists for standard genome sequencing and annotation.</title>
        <authorList>
            <consortium name="The Broad Institute Genomics Platform"/>
            <consortium name="The Broad Institute Genome Sequencing Center for Infectious Disease"/>
            <person name="Wu L."/>
            <person name="Ma J."/>
        </authorList>
    </citation>
    <scope>NUCLEOTIDE SEQUENCE [LARGE SCALE GENOMIC DNA]</scope>
    <source>
        <strain evidence="3">CCUG 62981</strain>
    </source>
</reference>
<gene>
    <name evidence="2" type="ORF">ACFPB0_14745</name>
</gene>
<protein>
    <submittedName>
        <fullName evidence="2">IS630 family transposase</fullName>
    </submittedName>
</protein>
<dbReference type="InterPro" id="IPR038717">
    <property type="entry name" value="Tc1-like_DDE_dom"/>
</dbReference>
<dbReference type="Pfam" id="PF13358">
    <property type="entry name" value="DDE_3"/>
    <property type="match status" value="1"/>
</dbReference>
<dbReference type="NCBIfam" id="NF033545">
    <property type="entry name" value="transpos_IS630"/>
    <property type="match status" value="1"/>
</dbReference>
<dbReference type="InterPro" id="IPR009057">
    <property type="entry name" value="Homeodomain-like_sf"/>
</dbReference>
<feature type="domain" description="Tc1-like transposase DDE" evidence="1">
    <location>
        <begin position="173"/>
        <end position="317"/>
    </location>
</feature>
<organism evidence="2 3">
    <name type="scientific">Glycocaulis abyssi</name>
    <dbReference type="NCBI Taxonomy" id="1433403"/>
    <lineage>
        <taxon>Bacteria</taxon>
        <taxon>Pseudomonadati</taxon>
        <taxon>Pseudomonadota</taxon>
        <taxon>Alphaproteobacteria</taxon>
        <taxon>Maricaulales</taxon>
        <taxon>Maricaulaceae</taxon>
        <taxon>Glycocaulis</taxon>
    </lineage>
</organism>
<dbReference type="InterPro" id="IPR036397">
    <property type="entry name" value="RNaseH_sf"/>
</dbReference>
<accession>A0ABV9NDT7</accession>
<evidence type="ECO:0000313" key="3">
    <source>
        <dbReference type="Proteomes" id="UP001596024"/>
    </source>
</evidence>
<dbReference type="InterPro" id="IPR047655">
    <property type="entry name" value="Transpos_IS630-like"/>
</dbReference>
<dbReference type="Gene3D" id="3.30.420.10">
    <property type="entry name" value="Ribonuclease H-like superfamily/Ribonuclease H"/>
    <property type="match status" value="1"/>
</dbReference>
<dbReference type="Proteomes" id="UP001596024">
    <property type="component" value="Unassembled WGS sequence"/>
</dbReference>
<evidence type="ECO:0000259" key="1">
    <source>
        <dbReference type="Pfam" id="PF13358"/>
    </source>
</evidence>
<dbReference type="SUPFAM" id="SSF46689">
    <property type="entry name" value="Homeodomain-like"/>
    <property type="match status" value="1"/>
</dbReference>
<comment type="caution">
    <text evidence="2">The sequence shown here is derived from an EMBL/GenBank/DDBJ whole genome shotgun (WGS) entry which is preliminary data.</text>
</comment>
<sequence length="337" mass="39028">MARRFVESLSESELHTLLSAYHHGEKCALRRRAHAILLSDQGHTINQISEILQVRRDAVSIWLKKWEVSGLDGLIDKPRSGRTPALDDADHQRLQELVAEQPHQLRSLHARFQEETGKIVSLITLRRAPKKNGFSFKRIRHSLKERRNETDFRNTQGLIKVLQQWEDLGDHELYYFDESGFSQSSSVPYAWSPVGEPCEITAYSHSRRLNVLGFLSRAGKLVYHTTTESVTTQIVIEAFDQFVAQKDPDTFAVVVLDNASMHRPKAFRRKILEWMSHRVHLVYLSAYSPELNLIEILWRQMKYAWLPLGAYLSFDRLCDEVHRLLGGYGTEYAINFE</sequence>
<dbReference type="PANTHER" id="PTHR46564:SF1">
    <property type="entry name" value="TRANSPOSASE"/>
    <property type="match status" value="1"/>
</dbReference>
<dbReference type="Pfam" id="PF13565">
    <property type="entry name" value="HTH_32"/>
    <property type="match status" value="1"/>
</dbReference>
<keyword evidence="3" id="KW-1185">Reference proteome</keyword>
<proteinExistence type="predicted"/>